<gene>
    <name evidence="2" type="ORF">JW322_29085</name>
</gene>
<protein>
    <submittedName>
        <fullName evidence="2">Uncharacterized protein</fullName>
    </submittedName>
</protein>
<evidence type="ECO:0000256" key="1">
    <source>
        <dbReference type="SAM" id="Phobius"/>
    </source>
</evidence>
<organism evidence="2 3">
    <name type="scientific">Pseudomonas syringae pv. papulans</name>
    <dbReference type="NCBI Taxonomy" id="83963"/>
    <lineage>
        <taxon>Bacteria</taxon>
        <taxon>Pseudomonadati</taxon>
        <taxon>Pseudomonadota</taxon>
        <taxon>Gammaproteobacteria</taxon>
        <taxon>Pseudomonadales</taxon>
        <taxon>Pseudomonadaceae</taxon>
        <taxon>Pseudomonas</taxon>
        <taxon>Pseudomonas syringae</taxon>
    </lineage>
</organism>
<proteinExistence type="predicted"/>
<dbReference type="RefSeq" id="WP_080336744.1">
    <property type="nucleotide sequence ID" value="NZ_JAFFRY010000104.1"/>
</dbReference>
<dbReference type="Proteomes" id="UP001162155">
    <property type="component" value="Unassembled WGS sequence"/>
</dbReference>
<name>A0A0P9Y3W7_PSESX</name>
<accession>A0A0P9Y3W7</accession>
<feature type="transmembrane region" description="Helical" evidence="1">
    <location>
        <begin position="7"/>
        <end position="26"/>
    </location>
</feature>
<evidence type="ECO:0000313" key="3">
    <source>
        <dbReference type="Proteomes" id="UP001162155"/>
    </source>
</evidence>
<keyword evidence="1" id="KW-0472">Membrane</keyword>
<feature type="transmembrane region" description="Helical" evidence="1">
    <location>
        <begin position="62"/>
        <end position="83"/>
    </location>
</feature>
<keyword evidence="1" id="KW-1133">Transmembrane helix</keyword>
<evidence type="ECO:0000313" key="2">
    <source>
        <dbReference type="EMBL" id="MDH4625709.1"/>
    </source>
</evidence>
<dbReference type="EMBL" id="JAFFRZ010000003">
    <property type="protein sequence ID" value="MDH4625709.1"/>
    <property type="molecule type" value="Genomic_DNA"/>
</dbReference>
<comment type="caution">
    <text evidence="2">The sequence shown here is derived from an EMBL/GenBank/DDBJ whole genome shotgun (WGS) entry which is preliminary data.</text>
</comment>
<dbReference type="AlphaFoldDB" id="A0A0P9Y3W7"/>
<sequence length="96" mass="10469">MILVVKFFLRFITVLIGAVFLARYLVGSGLVRAGLDTSVGDKVYTELRGVFNVIGSEDAKTLIVSVVLLISLIVVGLSAWLLSNISPMYSSYKKNK</sequence>
<keyword evidence="1" id="KW-0812">Transmembrane</keyword>
<reference evidence="2" key="1">
    <citation type="submission" date="2021-02" db="EMBL/GenBank/DDBJ databases">
        <title>Genome analysis of blister spot of apple pathogen from New York area.</title>
        <authorList>
            <person name="Kandel P."/>
            <person name="Hockett K.L."/>
            <person name="Santander R."/>
            <person name="Acimovic S."/>
        </authorList>
    </citation>
    <scope>NUCLEOTIDE SEQUENCE</scope>
    <source>
        <strain evidence="2">PSP1</strain>
    </source>
</reference>